<feature type="compositionally biased region" description="Basic and acidic residues" evidence="1">
    <location>
        <begin position="175"/>
        <end position="190"/>
    </location>
</feature>
<dbReference type="EMBL" id="KE504129">
    <property type="protein sequence ID" value="EPT03563.1"/>
    <property type="molecule type" value="Genomic_DNA"/>
</dbReference>
<evidence type="ECO:0000256" key="1">
    <source>
        <dbReference type="SAM" id="MobiDB-lite"/>
    </source>
</evidence>
<feature type="region of interest" description="Disordered" evidence="1">
    <location>
        <begin position="1"/>
        <end position="216"/>
    </location>
</feature>
<dbReference type="HOGENOM" id="CLU_1280390_0_0_1"/>
<feature type="compositionally biased region" description="Polar residues" evidence="1">
    <location>
        <begin position="199"/>
        <end position="216"/>
    </location>
</feature>
<feature type="compositionally biased region" description="Low complexity" evidence="1">
    <location>
        <begin position="140"/>
        <end position="158"/>
    </location>
</feature>
<proteinExistence type="predicted"/>
<gene>
    <name evidence="2" type="ORF">FOMPIDRAFT_1058436</name>
</gene>
<feature type="compositionally biased region" description="Basic and acidic residues" evidence="1">
    <location>
        <begin position="1"/>
        <end position="11"/>
    </location>
</feature>
<feature type="non-terminal residue" evidence="2">
    <location>
        <position position="216"/>
    </location>
</feature>
<name>S8EH34_FOMSC</name>
<evidence type="ECO:0000313" key="2">
    <source>
        <dbReference type="EMBL" id="EPT03563.1"/>
    </source>
</evidence>
<evidence type="ECO:0000313" key="3">
    <source>
        <dbReference type="Proteomes" id="UP000015241"/>
    </source>
</evidence>
<reference evidence="2 3" key="1">
    <citation type="journal article" date="2012" name="Science">
        <title>The Paleozoic origin of enzymatic lignin decomposition reconstructed from 31 fungal genomes.</title>
        <authorList>
            <person name="Floudas D."/>
            <person name="Binder M."/>
            <person name="Riley R."/>
            <person name="Barry K."/>
            <person name="Blanchette R.A."/>
            <person name="Henrissat B."/>
            <person name="Martinez A.T."/>
            <person name="Otillar R."/>
            <person name="Spatafora J.W."/>
            <person name="Yadav J.S."/>
            <person name="Aerts A."/>
            <person name="Benoit I."/>
            <person name="Boyd A."/>
            <person name="Carlson A."/>
            <person name="Copeland A."/>
            <person name="Coutinho P.M."/>
            <person name="de Vries R.P."/>
            <person name="Ferreira P."/>
            <person name="Findley K."/>
            <person name="Foster B."/>
            <person name="Gaskell J."/>
            <person name="Glotzer D."/>
            <person name="Gorecki P."/>
            <person name="Heitman J."/>
            <person name="Hesse C."/>
            <person name="Hori C."/>
            <person name="Igarashi K."/>
            <person name="Jurgens J.A."/>
            <person name="Kallen N."/>
            <person name="Kersten P."/>
            <person name="Kohler A."/>
            <person name="Kuees U."/>
            <person name="Kumar T.K.A."/>
            <person name="Kuo A."/>
            <person name="LaButti K."/>
            <person name="Larrondo L.F."/>
            <person name="Lindquist E."/>
            <person name="Ling A."/>
            <person name="Lombard V."/>
            <person name="Lucas S."/>
            <person name="Lundell T."/>
            <person name="Martin R."/>
            <person name="McLaughlin D.J."/>
            <person name="Morgenstern I."/>
            <person name="Morin E."/>
            <person name="Murat C."/>
            <person name="Nagy L.G."/>
            <person name="Nolan M."/>
            <person name="Ohm R.A."/>
            <person name="Patyshakuliyeva A."/>
            <person name="Rokas A."/>
            <person name="Ruiz-Duenas F.J."/>
            <person name="Sabat G."/>
            <person name="Salamov A."/>
            <person name="Samejima M."/>
            <person name="Schmutz J."/>
            <person name="Slot J.C."/>
            <person name="St John F."/>
            <person name="Stenlid J."/>
            <person name="Sun H."/>
            <person name="Sun S."/>
            <person name="Syed K."/>
            <person name="Tsang A."/>
            <person name="Wiebenga A."/>
            <person name="Young D."/>
            <person name="Pisabarro A."/>
            <person name="Eastwood D.C."/>
            <person name="Martin F."/>
            <person name="Cullen D."/>
            <person name="Grigoriev I.V."/>
            <person name="Hibbett D.S."/>
        </authorList>
    </citation>
    <scope>NUCLEOTIDE SEQUENCE</scope>
    <source>
        <strain evidence="3">FP-58527</strain>
    </source>
</reference>
<dbReference type="AlphaFoldDB" id="S8EH34"/>
<sequence>MHLGADAEHPIIIDTDDGDRARPRGQEQSSMEKSDVAWPVSSSRSVQPVEDIVHRTPAGANTFVNQPEAGPSQPSKLTPMLYVDSAAPTHGERTHGQLAVLVGAQRPTGSVANRLPGARRTPPSTPGPSADPYPSFKGFSSSESDGDGSSSNESVKSTSKSRHAVVAPDPAEGVRAIDLRTELDRGDNGRRATIARDGTTAQLSARGAQSSPSTRR</sequence>
<keyword evidence="3" id="KW-1185">Reference proteome</keyword>
<organism evidence="2 3">
    <name type="scientific">Fomitopsis schrenkii</name>
    <name type="common">Brown rot fungus</name>
    <dbReference type="NCBI Taxonomy" id="2126942"/>
    <lineage>
        <taxon>Eukaryota</taxon>
        <taxon>Fungi</taxon>
        <taxon>Dikarya</taxon>
        <taxon>Basidiomycota</taxon>
        <taxon>Agaricomycotina</taxon>
        <taxon>Agaricomycetes</taxon>
        <taxon>Polyporales</taxon>
        <taxon>Fomitopsis</taxon>
    </lineage>
</organism>
<feature type="compositionally biased region" description="Basic and acidic residues" evidence="1">
    <location>
        <begin position="18"/>
        <end position="35"/>
    </location>
</feature>
<accession>S8EH34</accession>
<dbReference type="InParanoid" id="S8EH34"/>
<protein>
    <submittedName>
        <fullName evidence="2">Uncharacterized protein</fullName>
    </submittedName>
</protein>
<dbReference type="Proteomes" id="UP000015241">
    <property type="component" value="Unassembled WGS sequence"/>
</dbReference>